<dbReference type="EMBL" id="SRLO01000230">
    <property type="protein sequence ID" value="TNN65731.1"/>
    <property type="molecule type" value="Genomic_DNA"/>
</dbReference>
<reference evidence="2 3" key="1">
    <citation type="submission" date="2019-03" db="EMBL/GenBank/DDBJ databases">
        <title>First draft genome of Liparis tanakae, snailfish: a comprehensive survey of snailfish specific genes.</title>
        <authorList>
            <person name="Kim W."/>
            <person name="Song I."/>
            <person name="Jeong J.-H."/>
            <person name="Kim D."/>
            <person name="Kim S."/>
            <person name="Ryu S."/>
            <person name="Song J.Y."/>
            <person name="Lee S.K."/>
        </authorList>
    </citation>
    <scope>NUCLEOTIDE SEQUENCE [LARGE SCALE GENOMIC DNA]</scope>
    <source>
        <tissue evidence="2">Muscle</tissue>
    </source>
</reference>
<evidence type="ECO:0000256" key="1">
    <source>
        <dbReference type="SAM" id="MobiDB-lite"/>
    </source>
</evidence>
<evidence type="ECO:0000313" key="2">
    <source>
        <dbReference type="EMBL" id="TNN65731.1"/>
    </source>
</evidence>
<gene>
    <name evidence="2" type="ORF">EYF80_024024</name>
</gene>
<sequence>MPCQEFSPTIFSPDYYSSRAPHRLTAGHQAFRFSFFPGAATAAPRPSSPEHRGAVPPHAGHSAPQDG</sequence>
<proteinExistence type="predicted"/>
<keyword evidence="3" id="KW-1185">Reference proteome</keyword>
<accession>A0A4Z2HJF6</accession>
<protein>
    <submittedName>
        <fullName evidence="2">Uncharacterized protein</fullName>
    </submittedName>
</protein>
<dbReference type="AlphaFoldDB" id="A0A4Z2HJF6"/>
<feature type="region of interest" description="Disordered" evidence="1">
    <location>
        <begin position="39"/>
        <end position="67"/>
    </location>
</feature>
<organism evidence="2 3">
    <name type="scientific">Liparis tanakae</name>
    <name type="common">Tanaka's snailfish</name>
    <dbReference type="NCBI Taxonomy" id="230148"/>
    <lineage>
        <taxon>Eukaryota</taxon>
        <taxon>Metazoa</taxon>
        <taxon>Chordata</taxon>
        <taxon>Craniata</taxon>
        <taxon>Vertebrata</taxon>
        <taxon>Euteleostomi</taxon>
        <taxon>Actinopterygii</taxon>
        <taxon>Neopterygii</taxon>
        <taxon>Teleostei</taxon>
        <taxon>Neoteleostei</taxon>
        <taxon>Acanthomorphata</taxon>
        <taxon>Eupercaria</taxon>
        <taxon>Perciformes</taxon>
        <taxon>Cottioidei</taxon>
        <taxon>Cottales</taxon>
        <taxon>Liparidae</taxon>
        <taxon>Liparis</taxon>
    </lineage>
</organism>
<evidence type="ECO:0000313" key="3">
    <source>
        <dbReference type="Proteomes" id="UP000314294"/>
    </source>
</evidence>
<name>A0A4Z2HJF6_9TELE</name>
<comment type="caution">
    <text evidence="2">The sequence shown here is derived from an EMBL/GenBank/DDBJ whole genome shotgun (WGS) entry which is preliminary data.</text>
</comment>
<dbReference type="Proteomes" id="UP000314294">
    <property type="component" value="Unassembled WGS sequence"/>
</dbReference>